<dbReference type="InterPro" id="IPR002035">
    <property type="entry name" value="VWF_A"/>
</dbReference>
<feature type="domain" description="VWFA" evidence="1">
    <location>
        <begin position="134"/>
        <end position="271"/>
    </location>
</feature>
<reference evidence="2" key="2">
    <citation type="submission" date="2025-09" db="UniProtKB">
        <authorList>
            <consortium name="Ensembl"/>
        </authorList>
    </citation>
    <scope>IDENTIFICATION</scope>
</reference>
<dbReference type="PROSITE" id="PS50234">
    <property type="entry name" value="VWFA"/>
    <property type="match status" value="1"/>
</dbReference>
<accession>A0A8B9MZ39</accession>
<protein>
    <recommendedName>
        <fullName evidence="1">VWFA domain-containing protein</fullName>
    </recommendedName>
</protein>
<sequence>MTAGKVGRGTWGRNPCPSSVVPPPKILPLPPFPHPDRVLVGAPLQRGAGNKMGTIYRCRHRSGKCQEVPVTGESSPPPKKNPPKLDIWACGPTVPQACGENIHLNGFCVLLDTNLQQLQRIPAAQPECPKRSSDVVLLIDGSGSIDNYDFSTMKTFIAEVMKRFKGTDTQFALSQFSDIVLNHFDFNTFRSSQDPIALLKHVRQRQRSTRTATAIWKVLMEMFSRARGAREDANKILIVITDGKKYDDNLEYSEVIPLADKMGVTRYAIGVRDLHAQSDPPPSSWPS</sequence>
<dbReference type="AlphaFoldDB" id="A0A8B9MZ39"/>
<name>A0A8B9MZ39_9AVES</name>
<evidence type="ECO:0000313" key="3">
    <source>
        <dbReference type="Proteomes" id="UP000694541"/>
    </source>
</evidence>
<evidence type="ECO:0000259" key="1">
    <source>
        <dbReference type="PROSITE" id="PS50234"/>
    </source>
</evidence>
<dbReference type="PRINTS" id="PR00453">
    <property type="entry name" value="VWFADOMAIN"/>
</dbReference>
<reference evidence="2" key="1">
    <citation type="submission" date="2025-08" db="UniProtKB">
        <authorList>
            <consortium name="Ensembl"/>
        </authorList>
    </citation>
    <scope>IDENTIFICATION</scope>
</reference>
<dbReference type="PANTHER" id="PTHR24020:SF20">
    <property type="entry name" value="PH DOMAIN-CONTAINING PROTEIN"/>
    <property type="match status" value="1"/>
</dbReference>
<proteinExistence type="predicted"/>
<organism evidence="2 3">
    <name type="scientific">Accipiter nisus</name>
    <name type="common">Eurasian sparrowhawk</name>
    <dbReference type="NCBI Taxonomy" id="211598"/>
    <lineage>
        <taxon>Eukaryota</taxon>
        <taxon>Metazoa</taxon>
        <taxon>Chordata</taxon>
        <taxon>Craniata</taxon>
        <taxon>Vertebrata</taxon>
        <taxon>Euteleostomi</taxon>
        <taxon>Archelosauria</taxon>
        <taxon>Archosauria</taxon>
        <taxon>Dinosauria</taxon>
        <taxon>Saurischia</taxon>
        <taxon>Theropoda</taxon>
        <taxon>Coelurosauria</taxon>
        <taxon>Aves</taxon>
        <taxon>Neognathae</taxon>
        <taxon>Neoaves</taxon>
        <taxon>Telluraves</taxon>
        <taxon>Accipitrimorphae</taxon>
        <taxon>Accipitriformes</taxon>
        <taxon>Accipitridae</taxon>
        <taxon>Accipitrinae</taxon>
        <taxon>Accipiter</taxon>
    </lineage>
</organism>
<dbReference type="Proteomes" id="UP000694541">
    <property type="component" value="Unplaced"/>
</dbReference>
<dbReference type="InterPro" id="IPR050525">
    <property type="entry name" value="ECM_Assembly_Org"/>
</dbReference>
<evidence type="ECO:0000313" key="2">
    <source>
        <dbReference type="Ensembl" id="ENSANIP00000011898.1"/>
    </source>
</evidence>
<dbReference type="Gene3D" id="3.40.50.410">
    <property type="entry name" value="von Willebrand factor, type A domain"/>
    <property type="match status" value="1"/>
</dbReference>
<dbReference type="SMART" id="SM00327">
    <property type="entry name" value="VWA"/>
    <property type="match status" value="1"/>
</dbReference>
<dbReference type="InterPro" id="IPR036465">
    <property type="entry name" value="vWFA_dom_sf"/>
</dbReference>
<dbReference type="Ensembl" id="ENSANIT00000012307.1">
    <property type="protein sequence ID" value="ENSANIP00000011898.1"/>
    <property type="gene ID" value="ENSANIG00000008038.1"/>
</dbReference>
<dbReference type="SUPFAM" id="SSF53300">
    <property type="entry name" value="vWA-like"/>
    <property type="match status" value="1"/>
</dbReference>
<keyword evidence="3" id="KW-1185">Reference proteome</keyword>
<dbReference type="Pfam" id="PF00092">
    <property type="entry name" value="VWA"/>
    <property type="match status" value="1"/>
</dbReference>
<dbReference type="PANTHER" id="PTHR24020">
    <property type="entry name" value="COLLAGEN ALPHA"/>
    <property type="match status" value="1"/>
</dbReference>